<dbReference type="Pfam" id="PF05193">
    <property type="entry name" value="Peptidase_M16_C"/>
    <property type="match status" value="1"/>
</dbReference>
<proteinExistence type="predicted"/>
<dbReference type="NCBIfam" id="NF047422">
    <property type="entry name" value="YfmF_fam"/>
    <property type="match status" value="1"/>
</dbReference>
<dbReference type="Gene3D" id="3.30.830.10">
    <property type="entry name" value="Metalloenzyme, LuxS/M16 peptidase-like"/>
    <property type="match status" value="2"/>
</dbReference>
<accession>W4QFF6</accession>
<dbReference type="InterPro" id="IPR050361">
    <property type="entry name" value="MPP/UQCRC_Complex"/>
</dbReference>
<dbReference type="AlphaFoldDB" id="W4QFF6"/>
<dbReference type="InterPro" id="IPR011249">
    <property type="entry name" value="Metalloenz_LuxS/M16"/>
</dbReference>
<evidence type="ECO:0000313" key="2">
    <source>
        <dbReference type="EMBL" id="GAE30816.1"/>
    </source>
</evidence>
<dbReference type="PANTHER" id="PTHR11851:SF186">
    <property type="entry name" value="INACTIVE METALLOPROTEASE YMFF-RELATED"/>
    <property type="match status" value="1"/>
</dbReference>
<dbReference type="GO" id="GO:0008233">
    <property type="term" value="F:peptidase activity"/>
    <property type="evidence" value="ECO:0007669"/>
    <property type="project" value="UniProtKB-KW"/>
</dbReference>
<evidence type="ECO:0000259" key="1">
    <source>
        <dbReference type="Pfam" id="PF05193"/>
    </source>
</evidence>
<dbReference type="OrthoDB" id="9762085at2"/>
<sequence>MQDIIEKVAKQGGLTVHLMPTEKYKTNTLFLLIRAPLNKETVAKRALLGHVLQNGTSSSPSRKALRERLDAMYGATLTTDVQKKGEEHVITFMMDVANERFLSDSTPLFRNALNLLAEVVTDPFLENGLFSEQIVEQEKRSLKQRIQSVYDDKMRYANVRVTEEMCKGENFALTAFGTVEEVEEISAQSLYEYYIELLQTNAFDLYLVGALDQQETLEKVKQAFELPDRQVVVGGTTESPQVKKVNIVHENQDVKQGKLHLGYRTYTTYGDADYVAVQVFNGIFGGFSHSKLFINVREKESLAYYAASRLESHKGIMMVMSGIEFNKYDRAVDIINEQLEAMRNGEFSEGELEQTKAMLKNQILETADVARGLVELHYHQVISGSNRSLPDWLTSVDQVTKEDVIEAANKVKLDTIYFLKGKEESA</sequence>
<protein>
    <submittedName>
        <fullName evidence="2">Zinc protease</fullName>
    </submittedName>
</protein>
<dbReference type="GO" id="GO:0046872">
    <property type="term" value="F:metal ion binding"/>
    <property type="evidence" value="ECO:0007669"/>
    <property type="project" value="InterPro"/>
</dbReference>
<dbReference type="STRING" id="1236971.JCM9152_2238"/>
<evidence type="ECO:0000313" key="3">
    <source>
        <dbReference type="Proteomes" id="UP000018895"/>
    </source>
</evidence>
<dbReference type="InterPro" id="IPR007863">
    <property type="entry name" value="Peptidase_M16_C"/>
</dbReference>
<dbReference type="Proteomes" id="UP000018895">
    <property type="component" value="Unassembled WGS sequence"/>
</dbReference>
<reference evidence="2" key="1">
    <citation type="journal article" date="2014" name="Genome Announc.">
        <title>Draft Genome Sequences of Three Alkaliphilic Bacillus Strains, Bacillus wakoensis JCM 9140T, Bacillus akibai JCM 9157T, and Bacillus hemicellulosilyticus JCM 9152T.</title>
        <authorList>
            <person name="Yuki M."/>
            <person name="Oshima K."/>
            <person name="Suda W."/>
            <person name="Oshida Y."/>
            <person name="Kitamura K."/>
            <person name="Iida T."/>
            <person name="Hattori M."/>
            <person name="Ohkuma M."/>
        </authorList>
    </citation>
    <scope>NUCLEOTIDE SEQUENCE [LARGE SCALE GENOMIC DNA]</scope>
    <source>
        <strain evidence="2">JCM 9152</strain>
    </source>
</reference>
<organism evidence="2 3">
    <name type="scientific">Halalkalibacter hemicellulosilyticusJCM 9152</name>
    <dbReference type="NCBI Taxonomy" id="1236971"/>
    <lineage>
        <taxon>Bacteria</taxon>
        <taxon>Bacillati</taxon>
        <taxon>Bacillota</taxon>
        <taxon>Bacilli</taxon>
        <taxon>Bacillales</taxon>
        <taxon>Bacillaceae</taxon>
        <taxon>Halalkalibacter</taxon>
    </lineage>
</organism>
<comment type="caution">
    <text evidence="2">The sequence shown here is derived from an EMBL/GenBank/DDBJ whole genome shotgun (WGS) entry which is preliminary data.</text>
</comment>
<dbReference type="RefSeq" id="WP_035343819.1">
    <property type="nucleotide sequence ID" value="NZ_BAUU01000014.1"/>
</dbReference>
<dbReference type="EMBL" id="BAUU01000014">
    <property type="protein sequence ID" value="GAE30816.1"/>
    <property type="molecule type" value="Genomic_DNA"/>
</dbReference>
<keyword evidence="2" id="KW-0378">Hydrolase</keyword>
<dbReference type="GO" id="GO:0006508">
    <property type="term" value="P:proteolysis"/>
    <property type="evidence" value="ECO:0007669"/>
    <property type="project" value="UniProtKB-KW"/>
</dbReference>
<dbReference type="SUPFAM" id="SSF63411">
    <property type="entry name" value="LuxS/MPP-like metallohydrolase"/>
    <property type="match status" value="2"/>
</dbReference>
<name>W4QFF6_9BACI</name>
<keyword evidence="2" id="KW-0645">Protease</keyword>
<gene>
    <name evidence="2" type="ORF">JCM9152_2238</name>
</gene>
<keyword evidence="3" id="KW-1185">Reference proteome</keyword>
<feature type="domain" description="Peptidase M16 C-terminal" evidence="1">
    <location>
        <begin position="185"/>
        <end position="359"/>
    </location>
</feature>
<dbReference type="PANTHER" id="PTHR11851">
    <property type="entry name" value="METALLOPROTEASE"/>
    <property type="match status" value="1"/>
</dbReference>